<evidence type="ECO:0000256" key="2">
    <source>
        <dbReference type="ARBA" id="ARBA00011974"/>
    </source>
</evidence>
<name>A0A252F7A1_9FIRM</name>
<protein>
    <recommendedName>
        <fullName evidence="2">adenosylhomocysteine nucleosidase</fullName>
        <ecNumber evidence="2">3.2.2.9</ecNumber>
    </recommendedName>
</protein>
<evidence type="ECO:0000256" key="3">
    <source>
        <dbReference type="ARBA" id="ARBA00022605"/>
    </source>
</evidence>
<evidence type="ECO:0000256" key="5">
    <source>
        <dbReference type="ARBA" id="ARBA00023167"/>
    </source>
</evidence>
<dbReference type="InterPro" id="IPR010049">
    <property type="entry name" value="MTA_SAH_Nsdase"/>
</dbReference>
<dbReference type="GO" id="GO:0008930">
    <property type="term" value="F:methylthioadenosine nucleosidase activity"/>
    <property type="evidence" value="ECO:0007669"/>
    <property type="project" value="InterPro"/>
</dbReference>
<dbReference type="AlphaFoldDB" id="A0A252F7A1"/>
<dbReference type="GO" id="GO:0019509">
    <property type="term" value="P:L-methionine salvage from methylthioadenosine"/>
    <property type="evidence" value="ECO:0007669"/>
    <property type="project" value="UniProtKB-UniPathway"/>
</dbReference>
<comment type="caution">
    <text evidence="7">The sequence shown here is derived from an EMBL/GenBank/DDBJ whole genome shotgun (WGS) entry which is preliminary data.</text>
</comment>
<dbReference type="Pfam" id="PF01048">
    <property type="entry name" value="PNP_UDP_1"/>
    <property type="match status" value="1"/>
</dbReference>
<dbReference type="CDD" id="cd09008">
    <property type="entry name" value="MTAN"/>
    <property type="match status" value="1"/>
</dbReference>
<evidence type="ECO:0000313" key="7">
    <source>
        <dbReference type="EMBL" id="OUM21657.1"/>
    </source>
</evidence>
<reference evidence="7 8" key="1">
    <citation type="submission" date="2017-05" db="EMBL/GenBank/DDBJ databases">
        <title>Butyricicoccus porcorum sp. nov. a butyrate-producing bacterium from the swine intestinal tract.</title>
        <authorList>
            <person name="Trachsel J."/>
            <person name="Humphrey S."/>
            <person name="Allen H.K."/>
        </authorList>
    </citation>
    <scope>NUCLEOTIDE SEQUENCE [LARGE SCALE GENOMIC DNA]</scope>
    <source>
        <strain evidence="7">BB10</strain>
    </source>
</reference>
<dbReference type="Proteomes" id="UP000194903">
    <property type="component" value="Unassembled WGS sequence"/>
</dbReference>
<keyword evidence="5" id="KW-0486">Methionine biosynthesis</keyword>
<evidence type="ECO:0000256" key="1">
    <source>
        <dbReference type="ARBA" id="ARBA00004945"/>
    </source>
</evidence>
<dbReference type="GO" id="GO:0008782">
    <property type="term" value="F:adenosylhomocysteine nucleosidase activity"/>
    <property type="evidence" value="ECO:0007669"/>
    <property type="project" value="UniProtKB-EC"/>
</dbReference>
<evidence type="ECO:0000259" key="6">
    <source>
        <dbReference type="Pfam" id="PF01048"/>
    </source>
</evidence>
<keyword evidence="8" id="KW-1185">Reference proteome</keyword>
<dbReference type="OrthoDB" id="9792278at2"/>
<dbReference type="Gene3D" id="3.40.50.1580">
    <property type="entry name" value="Nucleoside phosphorylase domain"/>
    <property type="match status" value="1"/>
</dbReference>
<dbReference type="SUPFAM" id="SSF53167">
    <property type="entry name" value="Purine and uridine phosphorylases"/>
    <property type="match status" value="1"/>
</dbReference>
<dbReference type="NCBIfam" id="NF004079">
    <property type="entry name" value="PRK05584.1"/>
    <property type="match status" value="1"/>
</dbReference>
<dbReference type="GO" id="GO:0009164">
    <property type="term" value="P:nucleoside catabolic process"/>
    <property type="evidence" value="ECO:0007669"/>
    <property type="project" value="InterPro"/>
</dbReference>
<evidence type="ECO:0000256" key="4">
    <source>
        <dbReference type="ARBA" id="ARBA00022801"/>
    </source>
</evidence>
<evidence type="ECO:0000313" key="8">
    <source>
        <dbReference type="Proteomes" id="UP000194903"/>
    </source>
</evidence>
<comment type="pathway">
    <text evidence="1">Amino-acid biosynthesis; L-methionine biosynthesis via salvage pathway; S-methyl-5-thio-alpha-D-ribose 1-phosphate from S-methyl-5'-thioadenosine (hydrolase route): step 1/2.</text>
</comment>
<dbReference type="InterPro" id="IPR035994">
    <property type="entry name" value="Nucleoside_phosphorylase_sf"/>
</dbReference>
<gene>
    <name evidence="7" type="ORF">CBW42_00030</name>
</gene>
<sequence>MKWGILGALDAEIELIRKHMDIKNETPLFGTVFYEGTVSGHEVVLVCCGVGKVNAAVCAATVCDKFGADCIVNVGIAGAMAHGLHILDVVISSETGFHDQDEVMLKYYPQRAFFPADEALAALCVRACEALPEMEGRYRRGRIVSGDKFISDAQTKQAINERFAPACVEMEGAAIGHAAFMFDKPYLVIRTMSDAADDNADESYDNFIGDAARTSATLILKMLELSDAETAPFRG</sequence>
<dbReference type="EC" id="3.2.2.9" evidence="2"/>
<accession>A0A252F7A1</accession>
<keyword evidence="4" id="KW-0378">Hydrolase</keyword>
<dbReference type="InterPro" id="IPR000845">
    <property type="entry name" value="Nucleoside_phosphorylase_d"/>
</dbReference>
<dbReference type="NCBIfam" id="TIGR01704">
    <property type="entry name" value="MTA_SAH-Nsdase"/>
    <property type="match status" value="1"/>
</dbReference>
<dbReference type="UniPathway" id="UPA00904">
    <property type="reaction ID" value="UER00871"/>
</dbReference>
<dbReference type="PANTHER" id="PTHR46832:SF1">
    <property type="entry name" value="5'-METHYLTHIOADENOSINE_S-ADENOSYLHOMOCYSTEINE NUCLEOSIDASE"/>
    <property type="match status" value="1"/>
</dbReference>
<proteinExistence type="predicted"/>
<dbReference type="PANTHER" id="PTHR46832">
    <property type="entry name" value="5'-METHYLTHIOADENOSINE/S-ADENOSYLHOMOCYSTEINE NUCLEOSIDASE"/>
    <property type="match status" value="1"/>
</dbReference>
<dbReference type="RefSeq" id="WP_087016531.1">
    <property type="nucleotide sequence ID" value="NZ_CP178353.1"/>
</dbReference>
<keyword evidence="3" id="KW-0028">Amino-acid biosynthesis</keyword>
<dbReference type="EMBL" id="NHOC01000001">
    <property type="protein sequence ID" value="OUM21657.1"/>
    <property type="molecule type" value="Genomic_DNA"/>
</dbReference>
<dbReference type="GO" id="GO:0019284">
    <property type="term" value="P:L-methionine salvage from S-adenosylmethionine"/>
    <property type="evidence" value="ECO:0007669"/>
    <property type="project" value="TreeGrafter"/>
</dbReference>
<dbReference type="GO" id="GO:0005829">
    <property type="term" value="C:cytosol"/>
    <property type="evidence" value="ECO:0007669"/>
    <property type="project" value="TreeGrafter"/>
</dbReference>
<organism evidence="7 8">
    <name type="scientific">Butyricicoccus porcorum</name>
    <dbReference type="NCBI Taxonomy" id="1945634"/>
    <lineage>
        <taxon>Bacteria</taxon>
        <taxon>Bacillati</taxon>
        <taxon>Bacillota</taxon>
        <taxon>Clostridia</taxon>
        <taxon>Eubacteriales</taxon>
        <taxon>Butyricicoccaceae</taxon>
        <taxon>Butyricicoccus</taxon>
    </lineage>
</organism>
<feature type="domain" description="Nucleoside phosphorylase" evidence="6">
    <location>
        <begin position="4"/>
        <end position="223"/>
    </location>
</feature>